<accession>A0ABT8SYG5</accession>
<evidence type="ECO:0008006" key="6">
    <source>
        <dbReference type="Google" id="ProtNLM"/>
    </source>
</evidence>
<dbReference type="Gene3D" id="1.25.40.10">
    <property type="entry name" value="Tetratricopeptide repeat domain"/>
    <property type="match status" value="1"/>
</dbReference>
<dbReference type="EMBL" id="JAUKWQ010000004">
    <property type="protein sequence ID" value="MDO1583509.1"/>
    <property type="molecule type" value="Genomic_DNA"/>
</dbReference>
<name>A0ABT8SYG5_9HYPH</name>
<evidence type="ECO:0000313" key="5">
    <source>
        <dbReference type="Proteomes" id="UP001169006"/>
    </source>
</evidence>
<dbReference type="InterPro" id="IPR011990">
    <property type="entry name" value="TPR-like_helical_dom_sf"/>
</dbReference>
<evidence type="ECO:0000256" key="3">
    <source>
        <dbReference type="PROSITE-ProRule" id="PRU00339"/>
    </source>
</evidence>
<gene>
    <name evidence="4" type="ORF">Q2T52_15580</name>
</gene>
<reference evidence="4" key="2">
    <citation type="submission" date="2023-07" db="EMBL/GenBank/DDBJ databases">
        <authorList>
            <person name="Sun H."/>
        </authorList>
    </citation>
    <scope>NUCLEOTIDE SEQUENCE</scope>
    <source>
        <strain evidence="4">05753</strain>
    </source>
</reference>
<proteinExistence type="predicted"/>
<feature type="repeat" description="TPR" evidence="3">
    <location>
        <begin position="423"/>
        <end position="456"/>
    </location>
</feature>
<comment type="caution">
    <text evidence="4">The sequence shown here is derived from an EMBL/GenBank/DDBJ whole genome shotgun (WGS) entry which is preliminary data.</text>
</comment>
<keyword evidence="1" id="KW-0677">Repeat</keyword>
<dbReference type="InterPro" id="IPR019734">
    <property type="entry name" value="TPR_rpt"/>
</dbReference>
<organism evidence="4 5">
    <name type="scientific">Rhizobium oryzicola</name>
    <dbReference type="NCBI Taxonomy" id="1232668"/>
    <lineage>
        <taxon>Bacteria</taxon>
        <taxon>Pseudomonadati</taxon>
        <taxon>Pseudomonadota</taxon>
        <taxon>Alphaproteobacteria</taxon>
        <taxon>Hyphomicrobiales</taxon>
        <taxon>Rhizobiaceae</taxon>
        <taxon>Rhizobium/Agrobacterium group</taxon>
        <taxon>Rhizobium</taxon>
    </lineage>
</organism>
<evidence type="ECO:0000256" key="1">
    <source>
        <dbReference type="ARBA" id="ARBA00022737"/>
    </source>
</evidence>
<evidence type="ECO:0000256" key="2">
    <source>
        <dbReference type="ARBA" id="ARBA00022803"/>
    </source>
</evidence>
<dbReference type="RefSeq" id="WP_302077696.1">
    <property type="nucleotide sequence ID" value="NZ_JAUKWQ010000004.1"/>
</dbReference>
<evidence type="ECO:0000313" key="4">
    <source>
        <dbReference type="EMBL" id="MDO1583509.1"/>
    </source>
</evidence>
<dbReference type="Proteomes" id="UP001169006">
    <property type="component" value="Unassembled WGS sequence"/>
</dbReference>
<dbReference type="SUPFAM" id="SSF48452">
    <property type="entry name" value="TPR-like"/>
    <property type="match status" value="1"/>
</dbReference>
<sequence length="584" mass="65421">MGLIIITYLKANARTEFPRADIARLLWGDTDTARAQANLRKAASRIINRQNEIGRQFLSFSASKVSLGSDMLEADIDGLLAADLGIDHVKADRIALRLREDFLADVKSQSEGLAAWIERERDAHLSLLRPLVLASDLTAGSRAMRDAAIKILERNPDDHEVRNHLGGSSRRQQNRWQLPFSTPAQEASQFSEVPSLAHHHRLPRLVLLPPTSNGVNVEVASCAGALIDDVTIDLCSLREVSVIAPYTAAKIRDQIDKASVYENHGIRYILDTRLTIEGSGYSLFAQLIFFGSDEIIWADRFHLSDAGSTTSRRETAYRMAEAISRQINTSEFVRSDYEANGSVYRSFLRGQNHLMRLGLPDVRRARKHFREALQVDPEFAPAQSGMSRSYFLEWLITAQNDSQLLSLAENYAKAAIASDSRLPAAYKELGVAKLYMRQFDESAEFFATAESLSPDYANLIASFADALIQASRPMEGLTKVQQAIELNPKSPDEYFWTAAGACYSLERYEDALNYIGRMSDRAPADRLSAASWGMLGDTRKAGQFVRKTFEVHPTFDLDSWMALVPFKEEWQKQHYKEGLVKAGF</sequence>
<protein>
    <recommendedName>
        <fullName evidence="6">Tetratricopeptide repeat protein</fullName>
    </recommendedName>
</protein>
<dbReference type="PANTHER" id="PTHR44943:SF4">
    <property type="entry name" value="TPR REPEAT-CONTAINING PROTEIN MJ0798"/>
    <property type="match status" value="1"/>
</dbReference>
<keyword evidence="2 3" id="KW-0802">TPR repeat</keyword>
<keyword evidence="5" id="KW-1185">Reference proteome</keyword>
<reference evidence="4" key="1">
    <citation type="journal article" date="2015" name="Int. J. Syst. Evol. Microbiol.">
        <title>Rhizobium oryzicola sp. nov., potential plant-growth-promoting endophytic bacteria isolated from rice roots.</title>
        <authorList>
            <person name="Zhang X.X."/>
            <person name="Gao J.S."/>
            <person name="Cao Y.H."/>
            <person name="Sheirdil R.A."/>
            <person name="Wang X.C."/>
            <person name="Zhang L."/>
        </authorList>
    </citation>
    <scope>NUCLEOTIDE SEQUENCE</scope>
    <source>
        <strain evidence="4">05753</strain>
    </source>
</reference>
<dbReference type="InterPro" id="IPR051685">
    <property type="entry name" value="Ycf3/AcsC/BcsC/TPR_MFPF"/>
</dbReference>
<dbReference type="PANTHER" id="PTHR44943">
    <property type="entry name" value="CELLULOSE SYNTHASE OPERON PROTEIN C"/>
    <property type="match status" value="1"/>
</dbReference>
<dbReference type="PROSITE" id="PS50005">
    <property type="entry name" value="TPR"/>
    <property type="match status" value="1"/>
</dbReference>